<proteinExistence type="predicted"/>
<dbReference type="GO" id="GO:0042910">
    <property type="term" value="F:xenobiotic transmembrane transporter activity"/>
    <property type="evidence" value="ECO:0007669"/>
    <property type="project" value="InterPro"/>
</dbReference>
<dbReference type="PANTHER" id="PTHR43549">
    <property type="entry name" value="MULTIDRUG RESISTANCE PROTEIN YPNP-RELATED"/>
    <property type="match status" value="1"/>
</dbReference>
<name>A0A7R7ICE9_9FIRM</name>
<gene>
    <name evidence="8" type="primary">dinF</name>
    <name evidence="8" type="ORF">bsdtb5_19580</name>
</gene>
<dbReference type="PIRSF" id="PIRSF006603">
    <property type="entry name" value="DinF"/>
    <property type="match status" value="1"/>
</dbReference>
<feature type="transmembrane region" description="Helical" evidence="7">
    <location>
        <begin position="196"/>
        <end position="216"/>
    </location>
</feature>
<dbReference type="GO" id="GO:0015297">
    <property type="term" value="F:antiporter activity"/>
    <property type="evidence" value="ECO:0007669"/>
    <property type="project" value="InterPro"/>
</dbReference>
<evidence type="ECO:0000313" key="9">
    <source>
        <dbReference type="Proteomes" id="UP000595897"/>
    </source>
</evidence>
<keyword evidence="2" id="KW-0813">Transport</keyword>
<organism evidence="8 9">
    <name type="scientific">Anaeromicropila herbilytica</name>
    <dbReference type="NCBI Taxonomy" id="2785025"/>
    <lineage>
        <taxon>Bacteria</taxon>
        <taxon>Bacillati</taxon>
        <taxon>Bacillota</taxon>
        <taxon>Clostridia</taxon>
        <taxon>Lachnospirales</taxon>
        <taxon>Lachnospiraceae</taxon>
        <taxon>Anaeromicropila</taxon>
    </lineage>
</organism>
<feature type="transmembrane region" description="Helical" evidence="7">
    <location>
        <begin position="138"/>
        <end position="162"/>
    </location>
</feature>
<dbReference type="AlphaFoldDB" id="A0A7R7ICE9"/>
<comment type="subcellular location">
    <subcellularLocation>
        <location evidence="1">Cell membrane</location>
        <topology evidence="1">Multi-pass membrane protein</topology>
    </subcellularLocation>
</comment>
<dbReference type="Proteomes" id="UP000595897">
    <property type="component" value="Chromosome"/>
</dbReference>
<evidence type="ECO:0000256" key="4">
    <source>
        <dbReference type="ARBA" id="ARBA00022692"/>
    </source>
</evidence>
<dbReference type="EMBL" id="AP024169">
    <property type="protein sequence ID" value="BCN30663.1"/>
    <property type="molecule type" value="Genomic_DNA"/>
</dbReference>
<feature type="transmembrane region" description="Helical" evidence="7">
    <location>
        <begin position="390"/>
        <end position="410"/>
    </location>
</feature>
<dbReference type="Pfam" id="PF01554">
    <property type="entry name" value="MatE"/>
    <property type="match status" value="2"/>
</dbReference>
<dbReference type="GO" id="GO:0005886">
    <property type="term" value="C:plasma membrane"/>
    <property type="evidence" value="ECO:0007669"/>
    <property type="project" value="UniProtKB-SubCell"/>
</dbReference>
<evidence type="ECO:0000256" key="7">
    <source>
        <dbReference type="SAM" id="Phobius"/>
    </source>
</evidence>
<feature type="transmembrane region" description="Helical" evidence="7">
    <location>
        <begin position="416"/>
        <end position="437"/>
    </location>
</feature>
<keyword evidence="5 7" id="KW-1133">Transmembrane helix</keyword>
<dbReference type="InterPro" id="IPR048279">
    <property type="entry name" value="MdtK-like"/>
</dbReference>
<protein>
    <submittedName>
        <fullName evidence="8">MATE family efflux transporter</fullName>
    </submittedName>
</protein>
<dbReference type="PANTHER" id="PTHR43549:SF3">
    <property type="entry name" value="MULTIDRUG RESISTANCE PROTEIN YPNP-RELATED"/>
    <property type="match status" value="1"/>
</dbReference>
<reference evidence="8 9" key="1">
    <citation type="submission" date="2020-11" db="EMBL/GenBank/DDBJ databases">
        <title>Draft genome sequencing of a Lachnospiraceae strain isolated from anoxic soil subjected to BSD treatment.</title>
        <authorList>
            <person name="Uek A."/>
            <person name="Tonouchi A."/>
        </authorList>
    </citation>
    <scope>NUCLEOTIDE SEQUENCE [LARGE SCALE GENOMIC DNA]</scope>
    <source>
        <strain evidence="8 9">TB5</strain>
    </source>
</reference>
<feature type="transmembrane region" description="Helical" evidence="7">
    <location>
        <begin position="322"/>
        <end position="343"/>
    </location>
</feature>
<dbReference type="NCBIfam" id="TIGR00797">
    <property type="entry name" value="matE"/>
    <property type="match status" value="1"/>
</dbReference>
<feature type="transmembrane region" description="Helical" evidence="7">
    <location>
        <begin position="355"/>
        <end position="378"/>
    </location>
</feature>
<evidence type="ECO:0000256" key="3">
    <source>
        <dbReference type="ARBA" id="ARBA00022475"/>
    </source>
</evidence>
<evidence type="ECO:0000256" key="6">
    <source>
        <dbReference type="ARBA" id="ARBA00023136"/>
    </source>
</evidence>
<keyword evidence="9" id="KW-1185">Reference proteome</keyword>
<keyword evidence="6 7" id="KW-0472">Membrane</keyword>
<feature type="transmembrane region" description="Helical" evidence="7">
    <location>
        <begin position="96"/>
        <end position="118"/>
    </location>
</feature>
<evidence type="ECO:0000256" key="2">
    <source>
        <dbReference type="ARBA" id="ARBA00022448"/>
    </source>
</evidence>
<dbReference type="RefSeq" id="WP_271715867.1">
    <property type="nucleotide sequence ID" value="NZ_AP024169.1"/>
</dbReference>
<dbReference type="InterPro" id="IPR002528">
    <property type="entry name" value="MATE_fam"/>
</dbReference>
<feature type="transmembrane region" description="Helical" evidence="7">
    <location>
        <begin position="51"/>
        <end position="84"/>
    </location>
</feature>
<dbReference type="InterPro" id="IPR052031">
    <property type="entry name" value="Membrane_Transporter-Flippase"/>
</dbReference>
<feature type="transmembrane region" description="Helical" evidence="7">
    <location>
        <begin position="12"/>
        <end position="31"/>
    </location>
</feature>
<feature type="transmembrane region" description="Helical" evidence="7">
    <location>
        <begin position="169"/>
        <end position="190"/>
    </location>
</feature>
<keyword evidence="4 7" id="KW-0812">Transmembrane</keyword>
<dbReference type="CDD" id="cd13138">
    <property type="entry name" value="MATE_yoeA_like"/>
    <property type="match status" value="1"/>
</dbReference>
<evidence type="ECO:0000256" key="5">
    <source>
        <dbReference type="ARBA" id="ARBA00022989"/>
    </source>
</evidence>
<evidence type="ECO:0000256" key="1">
    <source>
        <dbReference type="ARBA" id="ARBA00004651"/>
    </source>
</evidence>
<evidence type="ECO:0000313" key="8">
    <source>
        <dbReference type="EMBL" id="BCN30663.1"/>
    </source>
</evidence>
<sequence length="445" mass="48976">MTKSNTTDMTTGTPLTIILKFAIPIFIGNIFQQLYNLIDTIIAGHFLGDNAIAAIGATTAIYSLIINMANGLNNGYAIIVARAFGEKNEEKLRKSFAIMIVLNISASIVFTILSAIFIMPVLELLHTPEKIIGDAYEFIIIILFGIVITITYNMFAGLLRAIGNSRTPLIYLIISCVVNIILDFVFIVGLRTGVGGAALATMLSQLLSVILCFSLVIRKYPELKLSKRHFQFEKELVIEMFTTGISMGFMYSIFAIGSVVLQSAINGLGTAIITGHTGARKIVELCMQPLSTLSSANATFVSQNYGAGKYDRIKEGIRKTCLCGFIWSTITLVFIYLFAPFIIKAITGSTNHEVITNAVMNLRINMPFYYPLGVLLVLRTSLQGIGRKIAPLFSSSIELIMKCFATFFLVSHLGYLGVSIAEPSTWLVCMLFLLFTYKKAMKEIK</sequence>
<accession>A0A7R7ICE9</accession>
<dbReference type="KEGG" id="ahb:bsdtb5_19580"/>
<keyword evidence="3" id="KW-1003">Cell membrane</keyword>